<evidence type="ECO:0000313" key="2">
    <source>
        <dbReference type="Proteomes" id="UP001060085"/>
    </source>
</evidence>
<protein>
    <submittedName>
        <fullName evidence="1">Uncharacterized protein</fullName>
    </submittedName>
</protein>
<dbReference type="EMBL" id="CM044708">
    <property type="protein sequence ID" value="KAI5647192.1"/>
    <property type="molecule type" value="Genomic_DNA"/>
</dbReference>
<keyword evidence="2" id="KW-1185">Reference proteome</keyword>
<evidence type="ECO:0000313" key="1">
    <source>
        <dbReference type="EMBL" id="KAI5647192.1"/>
    </source>
</evidence>
<comment type="caution">
    <text evidence="1">The sequence shown here is derived from an EMBL/GenBank/DDBJ whole genome shotgun (WGS) entry which is preliminary data.</text>
</comment>
<name>A0ACB9ZLV4_CATRO</name>
<reference evidence="2" key="1">
    <citation type="journal article" date="2023" name="Nat. Plants">
        <title>Single-cell RNA sequencing provides a high-resolution roadmap for understanding the multicellular compartmentation of specialized metabolism.</title>
        <authorList>
            <person name="Sun S."/>
            <person name="Shen X."/>
            <person name="Li Y."/>
            <person name="Li Y."/>
            <person name="Wang S."/>
            <person name="Li R."/>
            <person name="Zhang H."/>
            <person name="Shen G."/>
            <person name="Guo B."/>
            <person name="Wei J."/>
            <person name="Xu J."/>
            <person name="St-Pierre B."/>
            <person name="Chen S."/>
            <person name="Sun C."/>
        </authorList>
    </citation>
    <scope>NUCLEOTIDE SEQUENCE [LARGE SCALE GENOMIC DNA]</scope>
</reference>
<accession>A0ACB9ZLV4</accession>
<sequence length="358" mass="39278">MADDWDLQAVVRGCATNTTTTTSCSGTTTSTSTASCSTDVYQRLAGTVRSFEQGQPGQGQGQDGNFIYLQDLFFEPRNGIQELNDLYKPFFQKTSPPVSPQSNSIPISPLSVLGEFQDLSQLQQNPQGQQSQRQNIYQPKQTLLRTGASSSHNPSPRSKRRKNQMKRVCQVPAEALSSDTWSWRKYGQKPIKGSPYPRGYYRCSTSKGCLARKQVERNRSDPGMFIVTYTAEHNHPMPTHRNTLAGSTRQKPATVTGNSDDTNKPDSSPMVSSGTSLSPAPEKLELESSSKEEIVEEEDDDINAPEMPMDDDFFEGLEELAEKSSAGDIFSGHLPPSSQSMQFPWLATNATTTAAGGV</sequence>
<dbReference type="Proteomes" id="UP001060085">
    <property type="component" value="Linkage Group LG08"/>
</dbReference>
<gene>
    <name evidence="1" type="ORF">M9H77_33197</name>
</gene>
<proteinExistence type="predicted"/>
<organism evidence="1 2">
    <name type="scientific">Catharanthus roseus</name>
    <name type="common">Madagascar periwinkle</name>
    <name type="synonym">Vinca rosea</name>
    <dbReference type="NCBI Taxonomy" id="4058"/>
    <lineage>
        <taxon>Eukaryota</taxon>
        <taxon>Viridiplantae</taxon>
        <taxon>Streptophyta</taxon>
        <taxon>Embryophyta</taxon>
        <taxon>Tracheophyta</taxon>
        <taxon>Spermatophyta</taxon>
        <taxon>Magnoliopsida</taxon>
        <taxon>eudicotyledons</taxon>
        <taxon>Gunneridae</taxon>
        <taxon>Pentapetalae</taxon>
        <taxon>asterids</taxon>
        <taxon>lamiids</taxon>
        <taxon>Gentianales</taxon>
        <taxon>Apocynaceae</taxon>
        <taxon>Rauvolfioideae</taxon>
        <taxon>Vinceae</taxon>
        <taxon>Catharanthinae</taxon>
        <taxon>Catharanthus</taxon>
    </lineage>
</organism>